<dbReference type="InterPro" id="IPR004509">
    <property type="entry name" value="Competence_ComEA_HhH"/>
</dbReference>
<feature type="compositionally biased region" description="Low complexity" evidence="1">
    <location>
        <begin position="85"/>
        <end position="97"/>
    </location>
</feature>
<dbReference type="InterPro" id="IPR010994">
    <property type="entry name" value="RuvA_2-like"/>
</dbReference>
<organism evidence="4 5">
    <name type="scientific">Marvinbryantia formatexigens DSM 14469</name>
    <dbReference type="NCBI Taxonomy" id="478749"/>
    <lineage>
        <taxon>Bacteria</taxon>
        <taxon>Bacillati</taxon>
        <taxon>Bacillota</taxon>
        <taxon>Clostridia</taxon>
        <taxon>Lachnospirales</taxon>
        <taxon>Lachnospiraceae</taxon>
        <taxon>Marvinbryantia</taxon>
    </lineage>
</organism>
<dbReference type="Gene3D" id="3.10.560.10">
    <property type="entry name" value="Outer membrane lipoprotein wza domain like"/>
    <property type="match status" value="1"/>
</dbReference>
<keyword evidence="2" id="KW-0732">Signal</keyword>
<accession>C6LGL8</accession>
<dbReference type="eggNOG" id="COG1555">
    <property type="taxonomic scope" value="Bacteria"/>
</dbReference>
<dbReference type="AlphaFoldDB" id="C6LGL8"/>
<keyword evidence="5" id="KW-1185">Reference proteome</keyword>
<dbReference type="GO" id="GO:0006281">
    <property type="term" value="P:DNA repair"/>
    <property type="evidence" value="ECO:0007669"/>
    <property type="project" value="InterPro"/>
</dbReference>
<evidence type="ECO:0000256" key="2">
    <source>
        <dbReference type="SAM" id="SignalP"/>
    </source>
</evidence>
<feature type="signal peptide" evidence="2">
    <location>
        <begin position="1"/>
        <end position="24"/>
    </location>
</feature>
<dbReference type="Pfam" id="PF12836">
    <property type="entry name" value="HHH_3"/>
    <property type="match status" value="1"/>
</dbReference>
<sequence length="281" mass="28801">MQLKKRFFMGMITVFVLLCGAGCAGRKPEVIWESTAKQPGATDASEEARQADGAAAEEIQQPDGTAAEEARQADGSAGAEEAWQADGNAGAESAAGGEPAVDGAFGVSGMAAETEGITETPAIFVDICGAVQRPGVYELAAGARVCDAVAAAGGLLENADLASLNQAAFLQDAAKIYVYTQEEAAAQGIAAPEPVQNAAGGQEQAPGQQMESAAGQETKVNINTADIAQLCTLTGIGEARARDIIAYREANGGFQSAEEIMNVSGIKEATFQKIKDEIAVR</sequence>
<gene>
    <name evidence="4" type="ORF">BRYFOR_07778</name>
</gene>
<dbReference type="PANTHER" id="PTHR21180">
    <property type="entry name" value="ENDONUCLEASE/EXONUCLEASE/PHOSPHATASE FAMILY DOMAIN-CONTAINING PROTEIN 1"/>
    <property type="match status" value="1"/>
</dbReference>
<dbReference type="GO" id="GO:0015628">
    <property type="term" value="P:protein secretion by the type II secretion system"/>
    <property type="evidence" value="ECO:0007669"/>
    <property type="project" value="TreeGrafter"/>
</dbReference>
<dbReference type="STRING" id="168384.SAMN05660368_00963"/>
<dbReference type="Proteomes" id="UP000005561">
    <property type="component" value="Unassembled WGS sequence"/>
</dbReference>
<feature type="chain" id="PRO_5038521947" evidence="2">
    <location>
        <begin position="25"/>
        <end position="281"/>
    </location>
</feature>
<feature type="domain" description="Helix-hairpin-helix DNA-binding motif class 1" evidence="3">
    <location>
        <begin position="258"/>
        <end position="277"/>
    </location>
</feature>
<evidence type="ECO:0000313" key="5">
    <source>
        <dbReference type="Proteomes" id="UP000005561"/>
    </source>
</evidence>
<feature type="region of interest" description="Disordered" evidence="1">
    <location>
        <begin position="34"/>
        <end position="97"/>
    </location>
</feature>
<feature type="domain" description="Helix-hairpin-helix DNA-binding motif class 1" evidence="3">
    <location>
        <begin position="228"/>
        <end position="247"/>
    </location>
</feature>
<dbReference type="Pfam" id="PF10531">
    <property type="entry name" value="SLBB"/>
    <property type="match status" value="1"/>
</dbReference>
<dbReference type="EMBL" id="ACCL02000012">
    <property type="protein sequence ID" value="EET60218.1"/>
    <property type="molecule type" value="Genomic_DNA"/>
</dbReference>
<comment type="caution">
    <text evidence="4">The sequence shown here is derived from an EMBL/GenBank/DDBJ whole genome shotgun (WGS) entry which is preliminary data.</text>
</comment>
<evidence type="ECO:0000313" key="4">
    <source>
        <dbReference type="EMBL" id="EET60218.1"/>
    </source>
</evidence>
<dbReference type="SMART" id="SM00278">
    <property type="entry name" value="HhH1"/>
    <property type="match status" value="2"/>
</dbReference>
<dbReference type="PANTHER" id="PTHR21180:SF32">
    <property type="entry name" value="ENDONUCLEASE_EXONUCLEASE_PHOSPHATASE FAMILY DOMAIN-CONTAINING PROTEIN 1"/>
    <property type="match status" value="1"/>
</dbReference>
<dbReference type="InterPro" id="IPR003583">
    <property type="entry name" value="Hlx-hairpin-Hlx_DNA-bd_motif"/>
</dbReference>
<dbReference type="SUPFAM" id="SSF47781">
    <property type="entry name" value="RuvA domain 2-like"/>
    <property type="match status" value="1"/>
</dbReference>
<dbReference type="Gene3D" id="1.10.150.310">
    <property type="entry name" value="Tex RuvX-like domain-like"/>
    <property type="match status" value="1"/>
</dbReference>
<dbReference type="GO" id="GO:0003677">
    <property type="term" value="F:DNA binding"/>
    <property type="evidence" value="ECO:0007669"/>
    <property type="project" value="InterPro"/>
</dbReference>
<dbReference type="NCBIfam" id="TIGR00426">
    <property type="entry name" value="competence protein ComEA helix-hairpin-helix repeat region"/>
    <property type="match status" value="1"/>
</dbReference>
<proteinExistence type="predicted"/>
<dbReference type="InterPro" id="IPR019554">
    <property type="entry name" value="Soluble_ligand-bd"/>
</dbReference>
<dbReference type="GO" id="GO:0015627">
    <property type="term" value="C:type II protein secretion system complex"/>
    <property type="evidence" value="ECO:0007669"/>
    <property type="project" value="TreeGrafter"/>
</dbReference>
<reference evidence="4" key="1">
    <citation type="submission" date="2009-07" db="EMBL/GenBank/DDBJ databases">
        <authorList>
            <person name="Weinstock G."/>
            <person name="Sodergren E."/>
            <person name="Clifton S."/>
            <person name="Fulton L."/>
            <person name="Fulton B."/>
            <person name="Courtney L."/>
            <person name="Fronick C."/>
            <person name="Harrison M."/>
            <person name="Strong C."/>
            <person name="Farmer C."/>
            <person name="Delahaunty K."/>
            <person name="Markovic C."/>
            <person name="Hall O."/>
            <person name="Minx P."/>
            <person name="Tomlinson C."/>
            <person name="Mitreva M."/>
            <person name="Nelson J."/>
            <person name="Hou S."/>
            <person name="Wollam A."/>
            <person name="Pepin K.H."/>
            <person name="Johnson M."/>
            <person name="Bhonagiri V."/>
            <person name="Nash W.E."/>
            <person name="Warren W."/>
            <person name="Chinwalla A."/>
            <person name="Mardis E.R."/>
            <person name="Wilson R.K."/>
        </authorList>
    </citation>
    <scope>NUCLEOTIDE SEQUENCE [LARGE SCALE GENOMIC DNA]</scope>
    <source>
        <strain evidence="4">DSM 14469</strain>
    </source>
</reference>
<dbReference type="InterPro" id="IPR051675">
    <property type="entry name" value="Endo/Exo/Phosphatase_dom_1"/>
</dbReference>
<evidence type="ECO:0000259" key="3">
    <source>
        <dbReference type="SMART" id="SM00278"/>
    </source>
</evidence>
<evidence type="ECO:0000256" key="1">
    <source>
        <dbReference type="SAM" id="MobiDB-lite"/>
    </source>
</evidence>
<name>C6LGL8_9FIRM</name>
<protein>
    <submittedName>
        <fullName evidence="4">ComEA protein</fullName>
    </submittedName>
</protein>